<keyword evidence="20" id="KW-1185">Reference proteome</keyword>
<evidence type="ECO:0000256" key="5">
    <source>
        <dbReference type="ARBA" id="ARBA00022525"/>
    </source>
</evidence>
<evidence type="ECO:0000256" key="11">
    <source>
        <dbReference type="ARBA" id="ARBA00023136"/>
    </source>
</evidence>
<comment type="similarity">
    <text evidence="3">Belongs to the RBT5 family.</text>
</comment>
<name>A0AAN6YSL6_9PEZI</name>
<feature type="binding site" description="axial binding residue" evidence="15">
    <location>
        <position position="46"/>
    </location>
    <ligand>
        <name>heme</name>
        <dbReference type="ChEBI" id="CHEBI:30413"/>
    </ligand>
    <ligandPart>
        <name>Fe</name>
        <dbReference type="ChEBI" id="CHEBI:18248"/>
    </ligandPart>
</feature>
<dbReference type="AlphaFoldDB" id="A0AAN6YSL6"/>
<keyword evidence="5" id="KW-0964">Secreted</keyword>
<feature type="domain" description="CFEM" evidence="18">
    <location>
        <begin position="1"/>
        <end position="111"/>
    </location>
</feature>
<evidence type="ECO:0000313" key="20">
    <source>
        <dbReference type="Proteomes" id="UP001302812"/>
    </source>
</evidence>
<evidence type="ECO:0000256" key="7">
    <source>
        <dbReference type="ARBA" id="ARBA00022622"/>
    </source>
</evidence>
<evidence type="ECO:0000256" key="8">
    <source>
        <dbReference type="ARBA" id="ARBA00022723"/>
    </source>
</evidence>
<reference evidence="19" key="2">
    <citation type="submission" date="2023-05" db="EMBL/GenBank/DDBJ databases">
        <authorList>
            <consortium name="Lawrence Berkeley National Laboratory"/>
            <person name="Steindorff A."/>
            <person name="Hensen N."/>
            <person name="Bonometti L."/>
            <person name="Westerberg I."/>
            <person name="Brannstrom I.O."/>
            <person name="Guillou S."/>
            <person name="Cros-Aarteil S."/>
            <person name="Calhoun S."/>
            <person name="Haridas S."/>
            <person name="Kuo A."/>
            <person name="Mondo S."/>
            <person name="Pangilinan J."/>
            <person name="Riley R."/>
            <person name="Labutti K."/>
            <person name="Andreopoulos B."/>
            <person name="Lipzen A."/>
            <person name="Chen C."/>
            <person name="Yanf M."/>
            <person name="Daum C."/>
            <person name="Ng V."/>
            <person name="Clum A."/>
            <person name="Ohm R."/>
            <person name="Martin F."/>
            <person name="Silar P."/>
            <person name="Natvig D."/>
            <person name="Lalanne C."/>
            <person name="Gautier V."/>
            <person name="Ament-Velasquez S.L."/>
            <person name="Kruys A."/>
            <person name="Hutchinson M.I."/>
            <person name="Powell A.J."/>
            <person name="Barry K."/>
            <person name="Miller A.N."/>
            <person name="Grigoriev I.V."/>
            <person name="Debuchy R."/>
            <person name="Gladieux P."/>
            <person name="Thoren M.H."/>
            <person name="Johannesson H."/>
        </authorList>
    </citation>
    <scope>NUCLEOTIDE SEQUENCE</scope>
    <source>
        <strain evidence="19">CBS 508.74</strain>
    </source>
</reference>
<dbReference type="GO" id="GO:0005886">
    <property type="term" value="C:plasma membrane"/>
    <property type="evidence" value="ECO:0007669"/>
    <property type="project" value="UniProtKB-SubCell"/>
</dbReference>
<evidence type="ECO:0000313" key="19">
    <source>
        <dbReference type="EMBL" id="KAK4112059.1"/>
    </source>
</evidence>
<dbReference type="GO" id="GO:0005576">
    <property type="term" value="C:extracellular region"/>
    <property type="evidence" value="ECO:0007669"/>
    <property type="project" value="UniProtKB-SubCell"/>
</dbReference>
<evidence type="ECO:0000256" key="3">
    <source>
        <dbReference type="ARBA" id="ARBA00010031"/>
    </source>
</evidence>
<dbReference type="Pfam" id="PF05730">
    <property type="entry name" value="CFEM"/>
    <property type="match status" value="1"/>
</dbReference>
<keyword evidence="10 15" id="KW-0408">Iron</keyword>
<protein>
    <recommendedName>
        <fullName evidence="18">CFEM domain-containing protein</fullName>
    </recommendedName>
</protein>
<dbReference type="RefSeq" id="XP_064669629.1">
    <property type="nucleotide sequence ID" value="XM_064817755.1"/>
</dbReference>
<sequence>MKIPAVLLSIALAGSAVAQLDGLPSCAQSCANQYLTGGIPGCGTADVQCICGNSGFISGIACCLAGVCDAADQTSAVAFASGICGAAGVSVPSAVTCTSTTSSSGPADTSATTTATGTDSTTSAPPASTTTGTATGASNPTSTSQSSNFGPRPTAAAGLGAIGGIMAAVALL</sequence>
<accession>A0AAN6YSL6</accession>
<feature type="compositionally biased region" description="Low complexity" evidence="16">
    <location>
        <begin position="99"/>
        <end position="144"/>
    </location>
</feature>
<keyword evidence="7" id="KW-0336">GPI-anchor</keyword>
<dbReference type="SMART" id="SM00747">
    <property type="entry name" value="CFEM"/>
    <property type="match status" value="1"/>
</dbReference>
<keyword evidence="4" id="KW-1003">Cell membrane</keyword>
<dbReference type="GO" id="GO:0098552">
    <property type="term" value="C:side of membrane"/>
    <property type="evidence" value="ECO:0007669"/>
    <property type="project" value="UniProtKB-KW"/>
</dbReference>
<dbReference type="PROSITE" id="PS52012">
    <property type="entry name" value="CFEM"/>
    <property type="match status" value="1"/>
</dbReference>
<dbReference type="GO" id="GO:0046872">
    <property type="term" value="F:metal ion binding"/>
    <property type="evidence" value="ECO:0007669"/>
    <property type="project" value="UniProtKB-UniRule"/>
</dbReference>
<evidence type="ECO:0000256" key="10">
    <source>
        <dbReference type="ARBA" id="ARBA00023004"/>
    </source>
</evidence>
<evidence type="ECO:0000256" key="6">
    <source>
        <dbReference type="ARBA" id="ARBA00022617"/>
    </source>
</evidence>
<feature type="disulfide bond" evidence="15">
    <location>
        <begin position="51"/>
        <end position="84"/>
    </location>
</feature>
<evidence type="ECO:0000256" key="13">
    <source>
        <dbReference type="ARBA" id="ARBA00023180"/>
    </source>
</evidence>
<evidence type="ECO:0000256" key="16">
    <source>
        <dbReference type="SAM" id="MobiDB-lite"/>
    </source>
</evidence>
<organism evidence="19 20">
    <name type="scientific">Canariomyces notabilis</name>
    <dbReference type="NCBI Taxonomy" id="2074819"/>
    <lineage>
        <taxon>Eukaryota</taxon>
        <taxon>Fungi</taxon>
        <taxon>Dikarya</taxon>
        <taxon>Ascomycota</taxon>
        <taxon>Pezizomycotina</taxon>
        <taxon>Sordariomycetes</taxon>
        <taxon>Sordariomycetidae</taxon>
        <taxon>Sordariales</taxon>
        <taxon>Chaetomiaceae</taxon>
        <taxon>Canariomyces</taxon>
    </lineage>
</organism>
<keyword evidence="9 17" id="KW-0732">Signal</keyword>
<dbReference type="Proteomes" id="UP001302812">
    <property type="component" value="Unassembled WGS sequence"/>
</dbReference>
<dbReference type="PANTHER" id="PTHR37928">
    <property type="entry name" value="CFEM DOMAIN PROTEIN (AFU_ORTHOLOGUE AFUA_6G14090)"/>
    <property type="match status" value="1"/>
</dbReference>
<dbReference type="PANTHER" id="PTHR37928:SF2">
    <property type="entry name" value="GPI ANCHORED CFEM DOMAIN PROTEIN (AFU_ORTHOLOGUE AFUA_6G10580)"/>
    <property type="match status" value="1"/>
</dbReference>
<feature type="disulfide bond" evidence="15">
    <location>
        <begin position="42"/>
        <end position="49"/>
    </location>
</feature>
<keyword evidence="13" id="KW-0325">Glycoprotein</keyword>
<dbReference type="EMBL" id="MU853343">
    <property type="protein sequence ID" value="KAK4112059.1"/>
    <property type="molecule type" value="Genomic_DNA"/>
</dbReference>
<evidence type="ECO:0000256" key="12">
    <source>
        <dbReference type="ARBA" id="ARBA00023157"/>
    </source>
</evidence>
<dbReference type="InterPro" id="IPR051735">
    <property type="entry name" value="CFEM_domain"/>
</dbReference>
<evidence type="ECO:0000256" key="9">
    <source>
        <dbReference type="ARBA" id="ARBA00022729"/>
    </source>
</evidence>
<proteinExistence type="inferred from homology"/>
<keyword evidence="11" id="KW-0472">Membrane</keyword>
<keyword evidence="8 15" id="KW-0479">Metal-binding</keyword>
<evidence type="ECO:0000259" key="18">
    <source>
        <dbReference type="PROSITE" id="PS52012"/>
    </source>
</evidence>
<feature type="region of interest" description="Disordered" evidence="16">
    <location>
        <begin position="99"/>
        <end position="152"/>
    </location>
</feature>
<evidence type="ECO:0000256" key="4">
    <source>
        <dbReference type="ARBA" id="ARBA00022475"/>
    </source>
</evidence>
<evidence type="ECO:0000256" key="1">
    <source>
        <dbReference type="ARBA" id="ARBA00004609"/>
    </source>
</evidence>
<evidence type="ECO:0000256" key="15">
    <source>
        <dbReference type="PROSITE-ProRule" id="PRU01356"/>
    </source>
</evidence>
<gene>
    <name evidence="19" type="ORF">N656DRAFT_798419</name>
</gene>
<keyword evidence="12 15" id="KW-1015">Disulfide bond</keyword>
<evidence type="ECO:0000256" key="2">
    <source>
        <dbReference type="ARBA" id="ARBA00004613"/>
    </source>
</evidence>
<keyword evidence="6 15" id="KW-0349">Heme</keyword>
<evidence type="ECO:0000256" key="14">
    <source>
        <dbReference type="ARBA" id="ARBA00023288"/>
    </source>
</evidence>
<keyword evidence="14" id="KW-0449">Lipoprotein</keyword>
<dbReference type="InterPro" id="IPR008427">
    <property type="entry name" value="Extracellular_membr_CFEM_dom"/>
</dbReference>
<comment type="subcellular location">
    <subcellularLocation>
        <location evidence="1">Cell membrane</location>
        <topology evidence="1">Lipid-anchor</topology>
        <topology evidence="1">GPI-anchor</topology>
    </subcellularLocation>
    <subcellularLocation>
        <location evidence="2">Secreted</location>
    </subcellularLocation>
</comment>
<feature type="chain" id="PRO_5042925975" description="CFEM domain-containing protein" evidence="17">
    <location>
        <begin position="19"/>
        <end position="172"/>
    </location>
</feature>
<comment type="caution">
    <text evidence="19">The sequence shown here is derived from an EMBL/GenBank/DDBJ whole genome shotgun (WGS) entry which is preliminary data.</text>
</comment>
<comment type="caution">
    <text evidence="15">Lacks conserved residue(s) required for the propagation of feature annotation.</text>
</comment>
<evidence type="ECO:0000256" key="17">
    <source>
        <dbReference type="SAM" id="SignalP"/>
    </source>
</evidence>
<feature type="signal peptide" evidence="17">
    <location>
        <begin position="1"/>
        <end position="18"/>
    </location>
</feature>
<reference evidence="19" key="1">
    <citation type="journal article" date="2023" name="Mol. Phylogenet. Evol.">
        <title>Genome-scale phylogeny and comparative genomics of the fungal order Sordariales.</title>
        <authorList>
            <person name="Hensen N."/>
            <person name="Bonometti L."/>
            <person name="Westerberg I."/>
            <person name="Brannstrom I.O."/>
            <person name="Guillou S."/>
            <person name="Cros-Aarteil S."/>
            <person name="Calhoun S."/>
            <person name="Haridas S."/>
            <person name="Kuo A."/>
            <person name="Mondo S."/>
            <person name="Pangilinan J."/>
            <person name="Riley R."/>
            <person name="LaButti K."/>
            <person name="Andreopoulos B."/>
            <person name="Lipzen A."/>
            <person name="Chen C."/>
            <person name="Yan M."/>
            <person name="Daum C."/>
            <person name="Ng V."/>
            <person name="Clum A."/>
            <person name="Steindorff A."/>
            <person name="Ohm R.A."/>
            <person name="Martin F."/>
            <person name="Silar P."/>
            <person name="Natvig D.O."/>
            <person name="Lalanne C."/>
            <person name="Gautier V."/>
            <person name="Ament-Velasquez S.L."/>
            <person name="Kruys A."/>
            <person name="Hutchinson M.I."/>
            <person name="Powell A.J."/>
            <person name="Barry K."/>
            <person name="Miller A.N."/>
            <person name="Grigoriev I.V."/>
            <person name="Debuchy R."/>
            <person name="Gladieux P."/>
            <person name="Hiltunen Thoren M."/>
            <person name="Johannesson H."/>
        </authorList>
    </citation>
    <scope>NUCLEOTIDE SEQUENCE</scope>
    <source>
        <strain evidence="19">CBS 508.74</strain>
    </source>
</reference>
<dbReference type="GeneID" id="89941880"/>